<evidence type="ECO:0000313" key="19">
    <source>
        <dbReference type="WBParaSite" id="HPBE_0002571601-mRNA-1"/>
    </source>
</evidence>
<comment type="function">
    <text evidence="14">Catalytic subunit of RNase HII, an endonuclease that specifically degrades the RNA of RNA:DNA hybrids. Participates in DNA replication, possibly by mediating the removal of lagging-strand Okazaki fragment RNA primers during DNA replication. Mediates the excision of single ribonucleotides from DNA:RNA duplexes.</text>
</comment>
<dbReference type="InterPro" id="IPR008429">
    <property type="entry name" value="CLPTM1"/>
</dbReference>
<comment type="cofactor">
    <cofactor evidence="2">
        <name>Mn(2+)</name>
        <dbReference type="ChEBI" id="CHEBI:29035"/>
    </cofactor>
</comment>
<dbReference type="InterPro" id="IPR024567">
    <property type="entry name" value="RNase_HII/HIII_dom"/>
</dbReference>
<keyword evidence="9" id="KW-0479">Metal-binding</keyword>
<comment type="function">
    <text evidence="16">Endonuclease that specifically degrades the RNA of RNA-DNA hybrids.</text>
</comment>
<evidence type="ECO:0000256" key="8">
    <source>
        <dbReference type="ARBA" id="ARBA00022722"/>
    </source>
</evidence>
<dbReference type="FunFam" id="1.10.10.460:FF:000001">
    <property type="entry name" value="Ribonuclease"/>
    <property type="match status" value="1"/>
</dbReference>
<sequence length="285" mass="32536">LFPIVSAASIAAKVTRDRRIRAWQFLEPNVKISSDGYGSGYPGDPSTKKFLVDSIDPVFGYSSLVRFSWKTADVLLEKSCVKAEWEELDAGAPSVKGWLISKPFFALQKDGKFPVIQFRVYATEQSLSMGKVVKVVDDFQLADAQELKVREYSNPDRKLMLNFTLPPATRRNGTLFLVFLYLPKDTPEDVDYRRAKWYVIQKAQVSAYREPERTFNLMTGEVKEKLPPVTHIRSVVNIMSFEDSPEISLRDAPEIQLFGDENGYYPMLYVADLLNREKDLVEVEI</sequence>
<dbReference type="PROSITE" id="PS51975">
    <property type="entry name" value="RNASE_H_2"/>
    <property type="match status" value="1"/>
</dbReference>
<keyword evidence="12" id="KW-1133">Transmembrane helix</keyword>
<comment type="similarity">
    <text evidence="6">Belongs to the CLPTM1 family.</text>
</comment>
<evidence type="ECO:0000256" key="2">
    <source>
        <dbReference type="ARBA" id="ARBA00001936"/>
    </source>
</evidence>
<keyword evidence="13" id="KW-0472">Membrane</keyword>
<dbReference type="Pfam" id="PF01351">
    <property type="entry name" value="RNase_HII"/>
    <property type="match status" value="1"/>
</dbReference>
<evidence type="ECO:0000256" key="15">
    <source>
        <dbReference type="PROSITE-ProRule" id="PRU01319"/>
    </source>
</evidence>
<dbReference type="AlphaFoldDB" id="A0A183GSP6"/>
<feature type="domain" description="RNase H type-2" evidence="17">
    <location>
        <begin position="1"/>
        <end position="81"/>
    </location>
</feature>
<keyword evidence="18" id="KW-1185">Reference proteome</keyword>
<dbReference type="InterPro" id="IPR012337">
    <property type="entry name" value="RNaseH-like_sf"/>
</dbReference>
<evidence type="ECO:0000256" key="1">
    <source>
        <dbReference type="ARBA" id="ARBA00000077"/>
    </source>
</evidence>
<dbReference type="PANTHER" id="PTHR10954:SF7">
    <property type="entry name" value="RIBONUCLEASE H2 SUBUNIT A"/>
    <property type="match status" value="1"/>
</dbReference>
<dbReference type="InterPro" id="IPR023160">
    <property type="entry name" value="RNase_HII_hlx-loop-hlx_cap_dom"/>
</dbReference>
<dbReference type="Gene3D" id="1.10.10.460">
    <property type="entry name" value="Ribonuclease hii. Domain 2"/>
    <property type="match status" value="1"/>
</dbReference>
<evidence type="ECO:0000256" key="11">
    <source>
        <dbReference type="ARBA" id="ARBA00022801"/>
    </source>
</evidence>
<dbReference type="Gene3D" id="3.30.420.10">
    <property type="entry name" value="Ribonuclease H-like superfamily/Ribonuclease H"/>
    <property type="match status" value="1"/>
</dbReference>
<evidence type="ECO:0000256" key="6">
    <source>
        <dbReference type="ARBA" id="ARBA00009310"/>
    </source>
</evidence>
<protein>
    <recommendedName>
        <fullName evidence="16">Ribonuclease</fullName>
        <ecNumber evidence="16">3.1.26.4</ecNumber>
    </recommendedName>
</protein>
<comment type="subcellular location">
    <subcellularLocation>
        <location evidence="4">Membrane</location>
        <topology evidence="4">Multi-pass membrane protein</topology>
    </subcellularLocation>
</comment>
<evidence type="ECO:0000256" key="13">
    <source>
        <dbReference type="ARBA" id="ARBA00023136"/>
    </source>
</evidence>
<dbReference type="GO" id="GO:0003723">
    <property type="term" value="F:RNA binding"/>
    <property type="evidence" value="ECO:0007669"/>
    <property type="project" value="UniProtKB-UniRule"/>
</dbReference>
<name>A0A183GSP6_HELPZ</name>
<dbReference type="WBParaSite" id="HPBE_0002571601-mRNA-1">
    <property type="protein sequence ID" value="HPBE_0002571601-mRNA-1"/>
    <property type="gene ID" value="HPBE_0002571601"/>
</dbReference>
<evidence type="ECO:0000256" key="3">
    <source>
        <dbReference type="ARBA" id="ARBA00001946"/>
    </source>
</evidence>
<comment type="catalytic activity">
    <reaction evidence="1 16">
        <text>Endonucleolytic cleavage to 5'-phosphomonoester.</text>
        <dbReference type="EC" id="3.1.26.4"/>
    </reaction>
</comment>
<dbReference type="GO" id="GO:0032299">
    <property type="term" value="C:ribonuclease H2 complex"/>
    <property type="evidence" value="ECO:0007669"/>
    <property type="project" value="TreeGrafter"/>
</dbReference>
<evidence type="ECO:0000256" key="9">
    <source>
        <dbReference type="ARBA" id="ARBA00022723"/>
    </source>
</evidence>
<evidence type="ECO:0000256" key="16">
    <source>
        <dbReference type="RuleBase" id="RU003515"/>
    </source>
</evidence>
<accession>A0A183GSP6</accession>
<dbReference type="InterPro" id="IPR036397">
    <property type="entry name" value="RNaseH_sf"/>
</dbReference>
<reference evidence="19" key="1">
    <citation type="submission" date="2019-09" db="UniProtKB">
        <authorList>
            <consortium name="WormBaseParasite"/>
        </authorList>
    </citation>
    <scope>IDENTIFICATION</scope>
</reference>
<evidence type="ECO:0000259" key="17">
    <source>
        <dbReference type="PROSITE" id="PS51975"/>
    </source>
</evidence>
<keyword evidence="11 16" id="KW-0378">Hydrolase</keyword>
<dbReference type="PANTHER" id="PTHR10954">
    <property type="entry name" value="RIBONUCLEASE H2 SUBUNIT A"/>
    <property type="match status" value="1"/>
</dbReference>
<keyword evidence="10 16" id="KW-0255">Endonuclease</keyword>
<dbReference type="GO" id="GO:0043137">
    <property type="term" value="P:DNA replication, removal of RNA primer"/>
    <property type="evidence" value="ECO:0007669"/>
    <property type="project" value="TreeGrafter"/>
</dbReference>
<evidence type="ECO:0000256" key="10">
    <source>
        <dbReference type="ARBA" id="ARBA00022759"/>
    </source>
</evidence>
<comment type="caution">
    <text evidence="15">Lacks conserved residue(s) required for the propagation of feature annotation.</text>
</comment>
<evidence type="ECO:0000256" key="4">
    <source>
        <dbReference type="ARBA" id="ARBA00004141"/>
    </source>
</evidence>
<dbReference type="EC" id="3.1.26.4" evidence="16"/>
<organism evidence="18 19">
    <name type="scientific">Heligmosomoides polygyrus</name>
    <name type="common">Parasitic roundworm</name>
    <dbReference type="NCBI Taxonomy" id="6339"/>
    <lineage>
        <taxon>Eukaryota</taxon>
        <taxon>Metazoa</taxon>
        <taxon>Ecdysozoa</taxon>
        <taxon>Nematoda</taxon>
        <taxon>Chromadorea</taxon>
        <taxon>Rhabditida</taxon>
        <taxon>Rhabditina</taxon>
        <taxon>Rhabditomorpha</taxon>
        <taxon>Strongyloidea</taxon>
        <taxon>Heligmosomidae</taxon>
        <taxon>Heligmosomoides</taxon>
    </lineage>
</organism>
<dbReference type="Proteomes" id="UP000050761">
    <property type="component" value="Unassembled WGS sequence"/>
</dbReference>
<evidence type="ECO:0000313" key="18">
    <source>
        <dbReference type="Proteomes" id="UP000050761"/>
    </source>
</evidence>
<evidence type="ECO:0000256" key="5">
    <source>
        <dbReference type="ARBA" id="ARBA00007058"/>
    </source>
</evidence>
<comment type="cofactor">
    <cofactor evidence="3">
        <name>Mg(2+)</name>
        <dbReference type="ChEBI" id="CHEBI:18420"/>
    </cofactor>
</comment>
<dbReference type="GO" id="GO:0046872">
    <property type="term" value="F:metal ion binding"/>
    <property type="evidence" value="ECO:0007669"/>
    <property type="project" value="UniProtKB-KW"/>
</dbReference>
<evidence type="ECO:0000256" key="14">
    <source>
        <dbReference type="ARBA" id="ARBA00024981"/>
    </source>
</evidence>
<proteinExistence type="inferred from homology"/>
<dbReference type="GO" id="GO:0006298">
    <property type="term" value="P:mismatch repair"/>
    <property type="evidence" value="ECO:0007669"/>
    <property type="project" value="TreeGrafter"/>
</dbReference>
<dbReference type="Pfam" id="PF05602">
    <property type="entry name" value="CLPTM1"/>
    <property type="match status" value="1"/>
</dbReference>
<dbReference type="GO" id="GO:0004523">
    <property type="term" value="F:RNA-DNA hybrid ribonuclease activity"/>
    <property type="evidence" value="ECO:0007669"/>
    <property type="project" value="UniProtKB-EC"/>
</dbReference>
<dbReference type="SUPFAM" id="SSF53098">
    <property type="entry name" value="Ribonuclease H-like"/>
    <property type="match status" value="1"/>
</dbReference>
<keyword evidence="8 16" id="KW-0540">Nuclease</keyword>
<dbReference type="InterPro" id="IPR001352">
    <property type="entry name" value="RNase_HII/HIII"/>
</dbReference>
<comment type="similarity">
    <text evidence="5">Belongs to the RNase HII family. Eukaryotic subfamily.</text>
</comment>
<evidence type="ECO:0000256" key="7">
    <source>
        <dbReference type="ARBA" id="ARBA00022692"/>
    </source>
</evidence>
<dbReference type="GO" id="GO:0016020">
    <property type="term" value="C:membrane"/>
    <property type="evidence" value="ECO:0007669"/>
    <property type="project" value="UniProtKB-SubCell"/>
</dbReference>
<keyword evidence="7" id="KW-0812">Transmembrane</keyword>
<evidence type="ECO:0000256" key="12">
    <source>
        <dbReference type="ARBA" id="ARBA00022989"/>
    </source>
</evidence>